<feature type="transmembrane region" description="Helical" evidence="1">
    <location>
        <begin position="233"/>
        <end position="253"/>
    </location>
</feature>
<feature type="transmembrane region" description="Helical" evidence="1">
    <location>
        <begin position="377"/>
        <end position="395"/>
    </location>
</feature>
<evidence type="ECO:0000256" key="1">
    <source>
        <dbReference type="SAM" id="Phobius"/>
    </source>
</evidence>
<dbReference type="EMBL" id="CP151632">
    <property type="protein sequence ID" value="WZO32476.1"/>
    <property type="molecule type" value="Genomic_DNA"/>
</dbReference>
<keyword evidence="1" id="KW-0472">Membrane</keyword>
<gene>
    <name evidence="2" type="ORF">MRBLWS13_000066</name>
</gene>
<feature type="transmembrane region" description="Helical" evidence="1">
    <location>
        <begin position="145"/>
        <end position="167"/>
    </location>
</feature>
<proteinExistence type="predicted"/>
<feature type="transmembrane region" description="Helical" evidence="1">
    <location>
        <begin position="305"/>
        <end position="325"/>
    </location>
</feature>
<keyword evidence="1" id="KW-0812">Transmembrane</keyword>
<name>A0AAU6S6E5_9MICO</name>
<feature type="transmembrane region" description="Helical" evidence="1">
    <location>
        <begin position="20"/>
        <end position="42"/>
    </location>
</feature>
<protein>
    <recommendedName>
        <fullName evidence="3">Integral membrane protein</fullName>
    </recommendedName>
</protein>
<accession>A0AAU6S6E5</accession>
<organism evidence="2">
    <name type="scientific">Microbacterium sp. LWS13-1.2</name>
    <dbReference type="NCBI Taxonomy" id="3135264"/>
    <lineage>
        <taxon>Bacteria</taxon>
        <taxon>Bacillati</taxon>
        <taxon>Actinomycetota</taxon>
        <taxon>Actinomycetes</taxon>
        <taxon>Micrococcales</taxon>
        <taxon>Microbacteriaceae</taxon>
        <taxon>Microbacterium</taxon>
    </lineage>
</organism>
<feature type="transmembrane region" description="Helical" evidence="1">
    <location>
        <begin position="200"/>
        <end position="221"/>
    </location>
</feature>
<evidence type="ECO:0000313" key="2">
    <source>
        <dbReference type="EMBL" id="WZO32476.1"/>
    </source>
</evidence>
<dbReference type="RefSeq" id="WP_349427107.1">
    <property type="nucleotide sequence ID" value="NZ_CP151632.1"/>
</dbReference>
<sequence>MAGDQLTADPAPRRSRGRIALRVAAIYLGARLITTLFLFLAAELSGFQSRMGADAGVGDTVVAWDGTWYWLVAISGYPSSLPLSDSGQVAENAWAFLPLYPYLAHAVALPFGGQWGTGAVIVSLIAGYGASLALYSLLRIRLDEVATLWAVAFFASGPIAALFQIGYAESLNLFWLFCALWCVVRRRYGWLYPLIPLMAFTRPGVLAFSLFLALFGIWRWFHRTREPLRGAEITHIIALGLLAAVAGFAWQFIAGWVTGDPDAYLATELAWRRNWVPGDPSFAPFEPFFAGVSFWFETIWRLPLALGYALAGAGVLLMGAALAFLPQVRRLGVEIRLWSASYLVYLLLVFFPQSSIFRLLVPLSPLWGAFAVPRSRVWRVGVLLVCLIGQWWWIYNMYALGNSTWQVP</sequence>
<keyword evidence="1" id="KW-1133">Transmembrane helix</keyword>
<evidence type="ECO:0008006" key="3">
    <source>
        <dbReference type="Google" id="ProtNLM"/>
    </source>
</evidence>
<reference evidence="2" key="1">
    <citation type="submission" date="2024-04" db="EMBL/GenBank/DDBJ databases">
        <authorList>
            <person name="Roder T."/>
            <person name="Oberhansli S."/>
            <person name="Kreuzer M."/>
        </authorList>
    </citation>
    <scope>NUCLEOTIDE SEQUENCE</scope>
    <source>
        <strain evidence="2">LWS13-1.2</strain>
    </source>
</reference>
<feature type="transmembrane region" description="Helical" evidence="1">
    <location>
        <begin position="115"/>
        <end position="138"/>
    </location>
</feature>
<feature type="transmembrane region" description="Helical" evidence="1">
    <location>
        <begin position="337"/>
        <end position="357"/>
    </location>
</feature>
<dbReference type="AlphaFoldDB" id="A0AAU6S6E5"/>